<sequence>MDAHSHKRYPPQAAAFGAQSGVVPLKIEGMEEPKWACTLCSYT</sequence>
<dbReference type="EMBL" id="ACBZ01000018">
    <property type="protein sequence ID" value="EEG50548.1"/>
    <property type="molecule type" value="Genomic_DNA"/>
</dbReference>
<dbReference type="Proteomes" id="UP000003100">
    <property type="component" value="Unassembled WGS sequence"/>
</dbReference>
<evidence type="ECO:0000313" key="2">
    <source>
        <dbReference type="Proteomes" id="UP000003100"/>
    </source>
</evidence>
<gene>
    <name evidence="1" type="ORF">RUMHYD_00534</name>
</gene>
<reference evidence="1 2" key="1">
    <citation type="submission" date="2009-01" db="EMBL/GenBank/DDBJ databases">
        <authorList>
            <person name="Fulton L."/>
            <person name="Clifton S."/>
            <person name="Fulton B."/>
            <person name="Xu J."/>
            <person name="Minx P."/>
            <person name="Pepin K.H."/>
            <person name="Johnson M."/>
            <person name="Bhonagiri V."/>
            <person name="Nash W.E."/>
            <person name="Mardis E.R."/>
            <person name="Wilson R.K."/>
        </authorList>
    </citation>
    <scope>NUCLEOTIDE SEQUENCE [LARGE SCALE GENOMIC DNA]</scope>
    <source>
        <strain evidence="2">DSM 10507 / JCM 14656 / S5a33</strain>
    </source>
</reference>
<organism evidence="1 2">
    <name type="scientific">Blautia hydrogenotrophica (strain DSM 10507 / JCM 14656 / S5a33)</name>
    <name type="common">Ruminococcus hydrogenotrophicus</name>
    <dbReference type="NCBI Taxonomy" id="476272"/>
    <lineage>
        <taxon>Bacteria</taxon>
        <taxon>Bacillati</taxon>
        <taxon>Bacillota</taxon>
        <taxon>Clostridia</taxon>
        <taxon>Lachnospirales</taxon>
        <taxon>Lachnospiraceae</taxon>
        <taxon>Blautia</taxon>
    </lineage>
</organism>
<dbReference type="PATRIC" id="fig|476272.21.peg.3539"/>
<protein>
    <submittedName>
        <fullName evidence="1">Uncharacterized protein</fullName>
    </submittedName>
</protein>
<name>C0CI70_BLAHS</name>
<proteinExistence type="predicted"/>
<dbReference type="AlphaFoldDB" id="C0CI70"/>
<evidence type="ECO:0000313" key="1">
    <source>
        <dbReference type="EMBL" id="EEG50548.1"/>
    </source>
</evidence>
<accession>C0CI70</accession>
<keyword evidence="2" id="KW-1185">Reference proteome</keyword>
<dbReference type="HOGENOM" id="CLU_3230354_0_0_9"/>
<comment type="caution">
    <text evidence="1">The sequence shown here is derived from an EMBL/GenBank/DDBJ whole genome shotgun (WGS) entry which is preliminary data.</text>
</comment>
<reference evidence="1 2" key="2">
    <citation type="submission" date="2009-02" db="EMBL/GenBank/DDBJ databases">
        <title>Draft genome sequence of Blautia hydrogenotrophica DSM 10507 (Ruminococcus hydrogenotrophicus DSM 10507).</title>
        <authorList>
            <person name="Sudarsanam P."/>
            <person name="Ley R."/>
            <person name="Guruge J."/>
            <person name="Turnbaugh P.J."/>
            <person name="Mahowald M."/>
            <person name="Liep D."/>
            <person name="Gordon J."/>
        </authorList>
    </citation>
    <scope>NUCLEOTIDE SEQUENCE [LARGE SCALE GENOMIC DNA]</scope>
    <source>
        <strain evidence="2">DSM 10507 / JCM 14656 / S5a33</strain>
    </source>
</reference>